<feature type="region of interest" description="Disordered" evidence="1">
    <location>
        <begin position="1"/>
        <end position="53"/>
    </location>
</feature>
<reference evidence="2" key="1">
    <citation type="submission" date="2022-11" db="EMBL/GenBank/DDBJ databases">
        <authorList>
            <person name="Kikuchi T."/>
        </authorList>
    </citation>
    <scope>NUCLEOTIDE SEQUENCE</scope>
    <source>
        <strain evidence="2">PS1010</strain>
    </source>
</reference>
<proteinExistence type="predicted"/>
<feature type="compositionally biased region" description="Low complexity" evidence="1">
    <location>
        <begin position="97"/>
        <end position="117"/>
    </location>
</feature>
<dbReference type="EMBL" id="CANHGI010000003">
    <property type="protein sequence ID" value="CAI5445875.1"/>
    <property type="molecule type" value="Genomic_DNA"/>
</dbReference>
<evidence type="ECO:0000313" key="3">
    <source>
        <dbReference type="Proteomes" id="UP001152747"/>
    </source>
</evidence>
<feature type="region of interest" description="Disordered" evidence="1">
    <location>
        <begin position="82"/>
        <end position="127"/>
    </location>
</feature>
<feature type="compositionally biased region" description="Basic residues" evidence="1">
    <location>
        <begin position="12"/>
        <end position="21"/>
    </location>
</feature>
<dbReference type="Pfam" id="PF17360">
    <property type="entry name" value="DUF5386"/>
    <property type="match status" value="1"/>
</dbReference>
<keyword evidence="3" id="KW-1185">Reference proteome</keyword>
<sequence length="189" mass="20947">MSSSRNDGNIPSRHRRRRRRGSQKDSTASDYPNVKFDGYQSIDIPANAQQSPVDTRLSLLSNPKEFRFLDEIALLKRGQIDRDAPKHPYNRYSGHPQSSDSSTTSDSSQSVTSQSTTDSEDNKSITPMTTVSYLGGEVESETTQNIGNDGNLKVSKLKEGGIRYELASGKQLAIFQQNQGQSALIIYKN</sequence>
<evidence type="ECO:0000313" key="2">
    <source>
        <dbReference type="EMBL" id="CAI5445875.1"/>
    </source>
</evidence>
<protein>
    <submittedName>
        <fullName evidence="2">Uncharacterized protein</fullName>
    </submittedName>
</protein>
<accession>A0A9P1IJQ6</accession>
<dbReference type="OrthoDB" id="5786925at2759"/>
<comment type="caution">
    <text evidence="2">The sequence shown here is derived from an EMBL/GenBank/DDBJ whole genome shotgun (WGS) entry which is preliminary data.</text>
</comment>
<organism evidence="2 3">
    <name type="scientific">Caenorhabditis angaria</name>
    <dbReference type="NCBI Taxonomy" id="860376"/>
    <lineage>
        <taxon>Eukaryota</taxon>
        <taxon>Metazoa</taxon>
        <taxon>Ecdysozoa</taxon>
        <taxon>Nematoda</taxon>
        <taxon>Chromadorea</taxon>
        <taxon>Rhabditida</taxon>
        <taxon>Rhabditina</taxon>
        <taxon>Rhabditomorpha</taxon>
        <taxon>Rhabditoidea</taxon>
        <taxon>Rhabditidae</taxon>
        <taxon>Peloderinae</taxon>
        <taxon>Caenorhabditis</taxon>
    </lineage>
</organism>
<evidence type="ECO:0000256" key="1">
    <source>
        <dbReference type="SAM" id="MobiDB-lite"/>
    </source>
</evidence>
<dbReference type="AlphaFoldDB" id="A0A9P1IJQ6"/>
<dbReference type="Proteomes" id="UP001152747">
    <property type="component" value="Unassembled WGS sequence"/>
</dbReference>
<gene>
    <name evidence="2" type="ORF">CAMP_LOCUS8512</name>
</gene>
<dbReference type="InterPro" id="IPR035332">
    <property type="entry name" value="DUF5386"/>
</dbReference>
<name>A0A9P1IJQ6_9PELO</name>